<dbReference type="EMBL" id="LXQA010026795">
    <property type="protein sequence ID" value="MCH94213.1"/>
    <property type="molecule type" value="Genomic_DNA"/>
</dbReference>
<evidence type="ECO:0000313" key="3">
    <source>
        <dbReference type="Proteomes" id="UP000265520"/>
    </source>
</evidence>
<accession>A0A392N3R4</accession>
<dbReference type="Proteomes" id="UP000265520">
    <property type="component" value="Unassembled WGS sequence"/>
</dbReference>
<feature type="compositionally biased region" description="Polar residues" evidence="1">
    <location>
        <begin position="251"/>
        <end position="261"/>
    </location>
</feature>
<feature type="compositionally biased region" description="Polar residues" evidence="1">
    <location>
        <begin position="284"/>
        <end position="301"/>
    </location>
</feature>
<organism evidence="2 3">
    <name type="scientific">Trifolium medium</name>
    <dbReference type="NCBI Taxonomy" id="97028"/>
    <lineage>
        <taxon>Eukaryota</taxon>
        <taxon>Viridiplantae</taxon>
        <taxon>Streptophyta</taxon>
        <taxon>Embryophyta</taxon>
        <taxon>Tracheophyta</taxon>
        <taxon>Spermatophyta</taxon>
        <taxon>Magnoliopsida</taxon>
        <taxon>eudicotyledons</taxon>
        <taxon>Gunneridae</taxon>
        <taxon>Pentapetalae</taxon>
        <taxon>rosids</taxon>
        <taxon>fabids</taxon>
        <taxon>Fabales</taxon>
        <taxon>Fabaceae</taxon>
        <taxon>Papilionoideae</taxon>
        <taxon>50 kb inversion clade</taxon>
        <taxon>NPAAA clade</taxon>
        <taxon>Hologalegina</taxon>
        <taxon>IRL clade</taxon>
        <taxon>Trifolieae</taxon>
        <taxon>Trifolium</taxon>
    </lineage>
</organism>
<feature type="compositionally biased region" description="Basic and acidic residues" evidence="1">
    <location>
        <begin position="262"/>
        <end position="279"/>
    </location>
</feature>
<name>A0A392N3R4_9FABA</name>
<evidence type="ECO:0000313" key="2">
    <source>
        <dbReference type="EMBL" id="MCH94213.1"/>
    </source>
</evidence>
<comment type="caution">
    <text evidence="2">The sequence shown here is derived from an EMBL/GenBank/DDBJ whole genome shotgun (WGS) entry which is preliminary data.</text>
</comment>
<keyword evidence="3" id="KW-1185">Reference proteome</keyword>
<feature type="region of interest" description="Disordered" evidence="1">
    <location>
        <begin position="243"/>
        <end position="301"/>
    </location>
</feature>
<dbReference type="AlphaFoldDB" id="A0A392N3R4"/>
<protein>
    <submittedName>
        <fullName evidence="2">Uncharacterized protein</fullName>
    </submittedName>
</protein>
<reference evidence="2 3" key="1">
    <citation type="journal article" date="2018" name="Front. Plant Sci.">
        <title>Red Clover (Trifolium pratense) and Zigzag Clover (T. medium) - A Picture of Genomic Similarities and Differences.</title>
        <authorList>
            <person name="Dluhosova J."/>
            <person name="Istvanek J."/>
            <person name="Nedelnik J."/>
            <person name="Repkova J."/>
        </authorList>
    </citation>
    <scope>NUCLEOTIDE SEQUENCE [LARGE SCALE GENOMIC DNA]</scope>
    <source>
        <strain evidence="3">cv. 10/8</strain>
        <tissue evidence="2">Leaf</tissue>
    </source>
</reference>
<proteinExistence type="predicted"/>
<evidence type="ECO:0000256" key="1">
    <source>
        <dbReference type="SAM" id="MobiDB-lite"/>
    </source>
</evidence>
<sequence length="382" mass="41463">DGSEQCQQRFSEEIQVVHGVVENKGNFECISQGPLDKPEKVVPNSSNCGAKTNLEGDKEVDATVEEIAVRGLSTSFIADRRVGEEVEIGVDLVGPTDEGFKERSNPFILDGGPKELGHLPVEQNCTNGLGSDNEERAITNLDSGPDKIQISQQEELGPGGLVIAKLDDLVREAHDKNQAPHLICCSQEDSNVSSSASSLPDKDVSKQTAKIKKPMSHIPLPQMGGPKCLHFAEVVNSASNRRKRGIKSINDGGSASKNSRYSNKEVIKSTSELSDKEAGESEYAPTTANTSSQSHSQSHMEANQSGLNFILGDKTINDVDGFEANRNESIVKTTEAEILLEIQSDLGLNFDTKEPRPVSRMVMVEGRDRENLEGCEEPQCFQ</sequence>
<feature type="non-terminal residue" evidence="2">
    <location>
        <position position="1"/>
    </location>
</feature>